<dbReference type="PROSITE" id="PS00676">
    <property type="entry name" value="SIGMA54_INTERACT_2"/>
    <property type="match status" value="1"/>
</dbReference>
<dbReference type="OrthoDB" id="9764280at2"/>
<dbReference type="RefSeq" id="WP_066048617.1">
    <property type="nucleotide sequence ID" value="NZ_CP014223.1"/>
</dbReference>
<dbReference type="PRINTS" id="PR01590">
    <property type="entry name" value="HTHFIS"/>
</dbReference>
<dbReference type="PANTHER" id="PTHR32071:SF57">
    <property type="entry name" value="C4-DICARBOXYLATE TRANSPORT TRANSCRIPTIONAL REGULATORY PROTEIN DCTD"/>
    <property type="match status" value="1"/>
</dbReference>
<dbReference type="Pfam" id="PF02954">
    <property type="entry name" value="HTH_8"/>
    <property type="match status" value="1"/>
</dbReference>
<keyword evidence="5" id="KW-0804">Transcription</keyword>
<dbReference type="GO" id="GO:0005524">
    <property type="term" value="F:ATP binding"/>
    <property type="evidence" value="ECO:0007669"/>
    <property type="project" value="UniProtKB-KW"/>
</dbReference>
<dbReference type="Pfam" id="PF00158">
    <property type="entry name" value="Sigma54_activat"/>
    <property type="match status" value="1"/>
</dbReference>
<gene>
    <name evidence="7" type="primary">rocR_1</name>
    <name evidence="7" type="ORF">CPRO_10440</name>
    <name evidence="8" type="ORF">SAMN02745151_02185</name>
</gene>
<proteinExistence type="predicted"/>
<keyword evidence="9" id="KW-1185">Reference proteome</keyword>
<sequence>MKQNINFESIAKEFLESLGVVVIVDTESRIIYMTEKYGELFKIPKPFPIGKKLHEYVPDESLSAVIRSGKESVEEFFEHDGKTMVINRLLIRKDDEILGGVAFTSTGSRLTVKQLENKMSFLNKQVQFYKDNYFENTGTKYNIDQIITQDQELRKLIDFTKRAARTRSAILIYGESGTGKELFAHSIHNLSGRAKMPFVILNCAAIPETLLESELFGYAEGAFTGALKGGKKGKIEQADGGTLLLDEINSMPLQLQAKLLRVVQEKEIQVIGGKNKEIDVRFVFTTNQDLAEMVKEGKFRDDLYYRINVVELRIPPLRQRKGDIPLLVNHFIEKLNEELGSHILGVDQKVLQLLESYQWPGNIRELENMIERAFNYANSGELSVEDFERLRLKMNLSEMKQENTLTLRAAREEAEKLAILRALKQTKGNKKKAAELLEIDRSILYDKMRRYAIK</sequence>
<keyword evidence="3" id="KW-0805">Transcription regulation</keyword>
<dbReference type="CDD" id="cd00009">
    <property type="entry name" value="AAA"/>
    <property type="match status" value="1"/>
</dbReference>
<dbReference type="PROSITE" id="PS50045">
    <property type="entry name" value="SIGMA54_INTERACT_4"/>
    <property type="match status" value="1"/>
</dbReference>
<dbReference type="FunFam" id="3.40.50.300:FF:000006">
    <property type="entry name" value="DNA-binding transcriptional regulator NtrC"/>
    <property type="match status" value="1"/>
</dbReference>
<dbReference type="InterPro" id="IPR025662">
    <property type="entry name" value="Sigma_54_int_dom_ATP-bd_1"/>
</dbReference>
<dbReference type="AlphaFoldDB" id="A0A0X1U6T1"/>
<feature type="domain" description="Sigma-54 factor interaction" evidence="6">
    <location>
        <begin position="146"/>
        <end position="375"/>
    </location>
</feature>
<dbReference type="SUPFAM" id="SSF46689">
    <property type="entry name" value="Homeodomain-like"/>
    <property type="match status" value="1"/>
</dbReference>
<dbReference type="Proteomes" id="UP000068026">
    <property type="component" value="Chromosome"/>
</dbReference>
<dbReference type="PROSITE" id="PS00675">
    <property type="entry name" value="SIGMA54_INTERACT_1"/>
    <property type="match status" value="1"/>
</dbReference>
<dbReference type="SUPFAM" id="SSF55785">
    <property type="entry name" value="PYP-like sensor domain (PAS domain)"/>
    <property type="match status" value="1"/>
</dbReference>
<dbReference type="PANTHER" id="PTHR32071">
    <property type="entry name" value="TRANSCRIPTIONAL REGULATORY PROTEIN"/>
    <property type="match status" value="1"/>
</dbReference>
<dbReference type="SMART" id="SM00382">
    <property type="entry name" value="AAA"/>
    <property type="match status" value="1"/>
</dbReference>
<dbReference type="Gene3D" id="3.40.50.300">
    <property type="entry name" value="P-loop containing nucleotide triphosphate hydrolases"/>
    <property type="match status" value="1"/>
</dbReference>
<protein>
    <submittedName>
        <fullName evidence="7">Arginine utilization regulatory protein RocR</fullName>
    </submittedName>
    <submittedName>
        <fullName evidence="8">Transcriptional regulator containing PAS, AAA-type ATPase, and DNA-binding Fis domains</fullName>
    </submittedName>
</protein>
<dbReference type="EMBL" id="FQUA01000010">
    <property type="protein sequence ID" value="SHE91179.1"/>
    <property type="molecule type" value="Genomic_DNA"/>
</dbReference>
<keyword evidence="4 8" id="KW-0238">DNA-binding</keyword>
<dbReference type="InterPro" id="IPR025944">
    <property type="entry name" value="Sigma_54_int_dom_CS"/>
</dbReference>
<organism evidence="8 10">
    <name type="scientific">Anaerotignum propionicum DSM 1682</name>
    <dbReference type="NCBI Taxonomy" id="991789"/>
    <lineage>
        <taxon>Bacteria</taxon>
        <taxon>Bacillati</taxon>
        <taxon>Bacillota</taxon>
        <taxon>Clostridia</taxon>
        <taxon>Lachnospirales</taxon>
        <taxon>Anaerotignaceae</taxon>
        <taxon>Anaerotignum</taxon>
    </lineage>
</organism>
<dbReference type="KEGG" id="cpro:CPRO_10440"/>
<evidence type="ECO:0000313" key="7">
    <source>
        <dbReference type="EMBL" id="AMJ40639.1"/>
    </source>
</evidence>
<dbReference type="InterPro" id="IPR009057">
    <property type="entry name" value="Homeodomain-like_sf"/>
</dbReference>
<dbReference type="InterPro" id="IPR002197">
    <property type="entry name" value="HTH_Fis"/>
</dbReference>
<dbReference type="InterPro" id="IPR058031">
    <property type="entry name" value="AAA_lid_NorR"/>
</dbReference>
<dbReference type="InterPro" id="IPR025943">
    <property type="entry name" value="Sigma_54_int_dom_ATP-bd_2"/>
</dbReference>
<dbReference type="InterPro" id="IPR027417">
    <property type="entry name" value="P-loop_NTPase"/>
</dbReference>
<reference evidence="10" key="3">
    <citation type="submission" date="2016-11" db="EMBL/GenBank/DDBJ databases">
        <authorList>
            <person name="Jaros S."/>
            <person name="Januszkiewicz K."/>
            <person name="Wedrychowicz H."/>
        </authorList>
    </citation>
    <scope>NUCLEOTIDE SEQUENCE [LARGE SCALE GENOMIC DNA]</scope>
    <source>
        <strain evidence="10">DSM 1682</strain>
    </source>
</reference>
<evidence type="ECO:0000256" key="2">
    <source>
        <dbReference type="ARBA" id="ARBA00022840"/>
    </source>
</evidence>
<keyword evidence="1" id="KW-0547">Nucleotide-binding</keyword>
<evidence type="ECO:0000259" key="6">
    <source>
        <dbReference type="PROSITE" id="PS50045"/>
    </source>
</evidence>
<dbReference type="Gene3D" id="3.30.450.20">
    <property type="entry name" value="PAS domain"/>
    <property type="match status" value="1"/>
</dbReference>
<evidence type="ECO:0000313" key="10">
    <source>
        <dbReference type="Proteomes" id="UP000184204"/>
    </source>
</evidence>
<dbReference type="GO" id="GO:0006355">
    <property type="term" value="P:regulation of DNA-templated transcription"/>
    <property type="evidence" value="ECO:0007669"/>
    <property type="project" value="InterPro"/>
</dbReference>
<dbReference type="Gene3D" id="1.10.8.60">
    <property type="match status" value="1"/>
</dbReference>
<evidence type="ECO:0000256" key="3">
    <source>
        <dbReference type="ARBA" id="ARBA00023015"/>
    </source>
</evidence>
<name>A0A0X1U6T1_ANAPI</name>
<evidence type="ECO:0000256" key="1">
    <source>
        <dbReference type="ARBA" id="ARBA00022741"/>
    </source>
</evidence>
<evidence type="ECO:0000256" key="5">
    <source>
        <dbReference type="ARBA" id="ARBA00023163"/>
    </source>
</evidence>
<reference evidence="8" key="4">
    <citation type="submission" date="2016-11" db="EMBL/GenBank/DDBJ databases">
        <authorList>
            <person name="Varghese N."/>
            <person name="Submissions S."/>
        </authorList>
    </citation>
    <scope>NUCLEOTIDE SEQUENCE</scope>
    <source>
        <strain evidence="8">DSM 1682</strain>
    </source>
</reference>
<evidence type="ECO:0000313" key="8">
    <source>
        <dbReference type="EMBL" id="SHE91179.1"/>
    </source>
</evidence>
<dbReference type="InterPro" id="IPR035965">
    <property type="entry name" value="PAS-like_dom_sf"/>
</dbReference>
<dbReference type="PROSITE" id="PS00688">
    <property type="entry name" value="SIGMA54_INTERACT_3"/>
    <property type="match status" value="1"/>
</dbReference>
<dbReference type="Proteomes" id="UP000184204">
    <property type="component" value="Unassembled WGS sequence"/>
</dbReference>
<dbReference type="EMBL" id="CP014223">
    <property type="protein sequence ID" value="AMJ40639.1"/>
    <property type="molecule type" value="Genomic_DNA"/>
</dbReference>
<keyword evidence="2" id="KW-0067">ATP-binding</keyword>
<dbReference type="Gene3D" id="1.10.10.60">
    <property type="entry name" value="Homeodomain-like"/>
    <property type="match status" value="1"/>
</dbReference>
<dbReference type="SUPFAM" id="SSF52540">
    <property type="entry name" value="P-loop containing nucleoside triphosphate hydrolases"/>
    <property type="match status" value="1"/>
</dbReference>
<evidence type="ECO:0000256" key="4">
    <source>
        <dbReference type="ARBA" id="ARBA00023125"/>
    </source>
</evidence>
<dbReference type="GO" id="GO:0043565">
    <property type="term" value="F:sequence-specific DNA binding"/>
    <property type="evidence" value="ECO:0007669"/>
    <property type="project" value="InterPro"/>
</dbReference>
<reference evidence="7 9" key="1">
    <citation type="journal article" date="2016" name="Genome Announc.">
        <title>Complete Genome Sequence of the Amino Acid-Fermenting Clostridium propionicum X2 (DSM 1682).</title>
        <authorList>
            <person name="Poehlein A."/>
            <person name="Schlien K."/>
            <person name="Chowdhury N.P."/>
            <person name="Gottschalk G."/>
            <person name="Buckel W."/>
            <person name="Daniel R."/>
        </authorList>
    </citation>
    <scope>NUCLEOTIDE SEQUENCE [LARGE SCALE GENOMIC DNA]</scope>
    <source>
        <strain evidence="7 9">X2</strain>
    </source>
</reference>
<dbReference type="Pfam" id="PF25601">
    <property type="entry name" value="AAA_lid_14"/>
    <property type="match status" value="1"/>
</dbReference>
<dbReference type="InterPro" id="IPR003593">
    <property type="entry name" value="AAA+_ATPase"/>
</dbReference>
<dbReference type="InterPro" id="IPR002078">
    <property type="entry name" value="Sigma_54_int"/>
</dbReference>
<evidence type="ECO:0000313" key="9">
    <source>
        <dbReference type="Proteomes" id="UP000068026"/>
    </source>
</evidence>
<reference evidence="9" key="2">
    <citation type="submission" date="2016-01" db="EMBL/GenBank/DDBJ databases">
        <authorList>
            <person name="Poehlein A."/>
            <person name="Schlien K."/>
            <person name="Gottschalk G."/>
            <person name="Buckel W."/>
            <person name="Daniel R."/>
        </authorList>
    </citation>
    <scope>NUCLEOTIDE SEQUENCE [LARGE SCALE GENOMIC DNA]</scope>
    <source>
        <strain evidence="9">X2</strain>
    </source>
</reference>
<accession>A0A0X1U6T1</accession>